<dbReference type="PROSITE" id="PS51486">
    <property type="entry name" value="REKLES"/>
    <property type="match status" value="1"/>
</dbReference>
<dbReference type="EMBL" id="VIIS01001764">
    <property type="protein sequence ID" value="KAF0293178.1"/>
    <property type="molecule type" value="Genomic_DNA"/>
</dbReference>
<feature type="domain" description="ARID" evidence="7">
    <location>
        <begin position="155"/>
        <end position="247"/>
    </location>
</feature>
<evidence type="ECO:0000259" key="8">
    <source>
        <dbReference type="PROSITE" id="PS51486"/>
    </source>
</evidence>
<accession>A0A6A4VTD2</accession>
<dbReference type="CDD" id="cd16867">
    <property type="entry name" value="ARID_ARID3"/>
    <property type="match status" value="1"/>
</dbReference>
<dbReference type="GO" id="GO:0005634">
    <property type="term" value="C:nucleus"/>
    <property type="evidence" value="ECO:0007669"/>
    <property type="project" value="UniProtKB-SubCell"/>
</dbReference>
<sequence length="509" mass="57339">MDSYTTTTQDIELHHLGSYVVGQYTDPRLDMAKESAFKINRTLTDITKSTTLRITPQHKCILIKTSNETQTKALLSATTFANHDASFTLHRTLNTTRATIRTNPLDTPLAVIGDELASQGVSSIRRLASTHHYTILQLTFNTTILPPHLYEIDDNPKRKEFLDELFRFMQNRGTPINRLPIMAKQVLDLYELYNLVVARGGLVEVINKKLWQEIIKGLKLPSSITSAAFTLRTQYMKYLYPQECQKEGLSSPSELQAAVDGNRREGRRSSYTNNSYADFVQRSPLLSGQMAPSFGLGNGMPMPTSLHQQGLSPLSLVTSRPAAPGSNGPAGHPMPPSSPFLPAMGGPVMPSANDTLMTLWSLYNRQQQQQQPPSPPGRRPEPPPPAAPQSEALNLGVRREMARQEREREQQEREREQLERDRSRELELHRERELELEREREREMKREMPENMSPPNKRAKSEEGDNKMESMPHTKMSISSKADGSLVLSMELNGVVYQGILFAQPSPGR</sequence>
<dbReference type="Pfam" id="PF01388">
    <property type="entry name" value="ARID"/>
    <property type="match status" value="1"/>
</dbReference>
<dbReference type="InterPro" id="IPR045147">
    <property type="entry name" value="ARI3A/B/C"/>
</dbReference>
<feature type="compositionally biased region" description="Pro residues" evidence="6">
    <location>
        <begin position="372"/>
        <end position="387"/>
    </location>
</feature>
<dbReference type="GO" id="GO:0003677">
    <property type="term" value="F:DNA binding"/>
    <property type="evidence" value="ECO:0007669"/>
    <property type="project" value="UniProtKB-KW"/>
</dbReference>
<organism evidence="9 10">
    <name type="scientific">Amphibalanus amphitrite</name>
    <name type="common">Striped barnacle</name>
    <name type="synonym">Balanus amphitrite</name>
    <dbReference type="NCBI Taxonomy" id="1232801"/>
    <lineage>
        <taxon>Eukaryota</taxon>
        <taxon>Metazoa</taxon>
        <taxon>Ecdysozoa</taxon>
        <taxon>Arthropoda</taxon>
        <taxon>Crustacea</taxon>
        <taxon>Multicrustacea</taxon>
        <taxon>Cirripedia</taxon>
        <taxon>Thoracica</taxon>
        <taxon>Thoracicalcarea</taxon>
        <taxon>Balanomorpha</taxon>
        <taxon>Balanoidea</taxon>
        <taxon>Balanidae</taxon>
        <taxon>Amphibalaninae</taxon>
        <taxon>Amphibalanus</taxon>
    </lineage>
</organism>
<keyword evidence="10" id="KW-1185">Reference proteome</keyword>
<dbReference type="PANTHER" id="PTHR15348:SF0">
    <property type="entry name" value="PROTEIN DEAD RINGER"/>
    <property type="match status" value="1"/>
</dbReference>
<dbReference type="OrthoDB" id="10044343at2759"/>
<dbReference type="PANTHER" id="PTHR15348">
    <property type="entry name" value="AT-RICH INTERACTIVE DOMAIN-CONTAINING PROTEIN ARID DOMAIN- CONTAINING PROTEIN DEAD RINGER PROTEIN B-CELL REGULATOR OF IGH TRANSCRIPTION BRIGHT"/>
    <property type="match status" value="1"/>
</dbReference>
<proteinExistence type="predicted"/>
<feature type="domain" description="REKLES" evidence="8">
    <location>
        <begin position="404"/>
        <end position="508"/>
    </location>
</feature>
<dbReference type="InterPro" id="IPR023334">
    <property type="entry name" value="REKLES_domain"/>
</dbReference>
<dbReference type="Gene3D" id="1.10.150.60">
    <property type="entry name" value="ARID DNA-binding domain"/>
    <property type="match status" value="1"/>
</dbReference>
<dbReference type="InterPro" id="IPR036431">
    <property type="entry name" value="ARID_dom_sf"/>
</dbReference>
<dbReference type="AlphaFoldDB" id="A0A6A4VTD2"/>
<feature type="compositionally biased region" description="Polar residues" evidence="6">
    <location>
        <begin position="305"/>
        <end position="318"/>
    </location>
</feature>
<protein>
    <submittedName>
        <fullName evidence="9">Protein dead ringer</fullName>
    </submittedName>
</protein>
<evidence type="ECO:0000256" key="3">
    <source>
        <dbReference type="ARBA" id="ARBA00023125"/>
    </source>
</evidence>
<evidence type="ECO:0000313" key="10">
    <source>
        <dbReference type="Proteomes" id="UP000440578"/>
    </source>
</evidence>
<evidence type="ECO:0000256" key="5">
    <source>
        <dbReference type="ARBA" id="ARBA00023242"/>
    </source>
</evidence>
<dbReference type="SMART" id="SM00501">
    <property type="entry name" value="BRIGHT"/>
    <property type="match status" value="1"/>
</dbReference>
<dbReference type="SUPFAM" id="SSF46774">
    <property type="entry name" value="ARID-like"/>
    <property type="match status" value="1"/>
</dbReference>
<feature type="region of interest" description="Disordered" evidence="6">
    <location>
        <begin position="250"/>
        <end position="274"/>
    </location>
</feature>
<keyword evidence="2" id="KW-0805">Transcription regulation</keyword>
<comment type="caution">
    <text evidence="9">The sequence shown here is derived from an EMBL/GenBank/DDBJ whole genome shotgun (WGS) entry which is preliminary data.</text>
</comment>
<dbReference type="SMART" id="SM01014">
    <property type="entry name" value="ARID"/>
    <property type="match status" value="1"/>
</dbReference>
<evidence type="ECO:0000256" key="4">
    <source>
        <dbReference type="ARBA" id="ARBA00023163"/>
    </source>
</evidence>
<evidence type="ECO:0000313" key="9">
    <source>
        <dbReference type="EMBL" id="KAF0293178.1"/>
    </source>
</evidence>
<dbReference type="FunFam" id="1.10.150.60:FF:000007">
    <property type="entry name" value="AT-rich interactive domain-containing protein 3C"/>
    <property type="match status" value="1"/>
</dbReference>
<feature type="region of interest" description="Disordered" evidence="6">
    <location>
        <begin position="365"/>
        <end position="477"/>
    </location>
</feature>
<dbReference type="InterPro" id="IPR001606">
    <property type="entry name" value="ARID_dom"/>
</dbReference>
<feature type="compositionally biased region" description="Basic and acidic residues" evidence="6">
    <location>
        <begin position="459"/>
        <end position="472"/>
    </location>
</feature>
<gene>
    <name evidence="9" type="primary">retn_1</name>
    <name evidence="9" type="ORF">FJT64_000954</name>
</gene>
<keyword evidence="3" id="KW-0238">DNA-binding</keyword>
<evidence type="ECO:0000256" key="6">
    <source>
        <dbReference type="SAM" id="MobiDB-lite"/>
    </source>
</evidence>
<evidence type="ECO:0000256" key="1">
    <source>
        <dbReference type="ARBA" id="ARBA00004123"/>
    </source>
</evidence>
<reference evidence="9 10" key="1">
    <citation type="submission" date="2019-07" db="EMBL/GenBank/DDBJ databases">
        <title>Draft genome assembly of a fouling barnacle, Amphibalanus amphitrite (Darwin, 1854): The first reference genome for Thecostraca.</title>
        <authorList>
            <person name="Kim W."/>
        </authorList>
    </citation>
    <scope>NUCLEOTIDE SEQUENCE [LARGE SCALE GENOMIC DNA]</scope>
    <source>
        <strain evidence="9">SNU_AA5</strain>
        <tissue evidence="9">Soma without cirri and trophi</tissue>
    </source>
</reference>
<name>A0A6A4VTD2_AMPAM</name>
<evidence type="ECO:0000259" key="7">
    <source>
        <dbReference type="PROSITE" id="PS51011"/>
    </source>
</evidence>
<feature type="compositionally biased region" description="Basic and acidic residues" evidence="6">
    <location>
        <begin position="397"/>
        <end position="449"/>
    </location>
</feature>
<feature type="region of interest" description="Disordered" evidence="6">
    <location>
        <begin position="290"/>
        <end position="349"/>
    </location>
</feature>
<dbReference type="PROSITE" id="PS51011">
    <property type="entry name" value="ARID"/>
    <property type="match status" value="1"/>
</dbReference>
<keyword evidence="4" id="KW-0804">Transcription</keyword>
<comment type="subcellular location">
    <subcellularLocation>
        <location evidence="1">Nucleus</location>
    </subcellularLocation>
</comment>
<keyword evidence="5" id="KW-0539">Nucleus</keyword>
<dbReference type="Proteomes" id="UP000440578">
    <property type="component" value="Unassembled WGS sequence"/>
</dbReference>
<evidence type="ECO:0000256" key="2">
    <source>
        <dbReference type="ARBA" id="ARBA00023015"/>
    </source>
</evidence>
<dbReference type="GO" id="GO:0006357">
    <property type="term" value="P:regulation of transcription by RNA polymerase II"/>
    <property type="evidence" value="ECO:0007669"/>
    <property type="project" value="InterPro"/>
</dbReference>